<dbReference type="AlphaFoldDB" id="D2RHP9"/>
<dbReference type="SUPFAM" id="SSF53323">
    <property type="entry name" value="Pyruvate-ferredoxin oxidoreductase, PFOR, domain III"/>
    <property type="match status" value="1"/>
</dbReference>
<evidence type="ECO:0000256" key="1">
    <source>
        <dbReference type="ARBA" id="ARBA00012822"/>
    </source>
</evidence>
<dbReference type="Gene3D" id="3.40.920.10">
    <property type="entry name" value="Pyruvate-ferredoxin oxidoreductase, PFOR, domain III"/>
    <property type="match status" value="1"/>
</dbReference>
<dbReference type="InterPro" id="IPR019752">
    <property type="entry name" value="Pyrv/ketoisovalerate_OxRed_cat"/>
</dbReference>
<dbReference type="PaxDb" id="572546-Arcpr_0761"/>
<dbReference type="EC" id="1.2.7.1" evidence="1"/>
<dbReference type="OrthoDB" id="53326at2157"/>
<protein>
    <recommendedName>
        <fullName evidence="1">pyruvate synthase</fullName>
        <ecNumber evidence="1">1.2.7.1</ecNumber>
    </recommendedName>
</protein>
<evidence type="ECO:0000256" key="2">
    <source>
        <dbReference type="ARBA" id="ARBA00023002"/>
    </source>
</evidence>
<proteinExistence type="predicted"/>
<dbReference type="InterPro" id="IPR002869">
    <property type="entry name" value="Pyrv_flavodox_OxRed_cen"/>
</dbReference>
<dbReference type="eggNOG" id="arCOG01603">
    <property type="taxonomic scope" value="Archaea"/>
</dbReference>
<evidence type="ECO:0000259" key="4">
    <source>
        <dbReference type="Pfam" id="PF01558"/>
    </source>
</evidence>
<dbReference type="NCBIfam" id="TIGR02175">
    <property type="entry name" value="PorC_KorC"/>
    <property type="match status" value="1"/>
</dbReference>
<reference evidence="5 6" key="1">
    <citation type="journal article" date="2010" name="Stand. Genomic Sci.">
        <title>Complete genome sequence of Archaeoglobus profundus type strain (AV18).</title>
        <authorList>
            <person name="von Jan M."/>
            <person name="Lapidus A."/>
            <person name="Del Rio T.G."/>
            <person name="Copeland A."/>
            <person name="Tice H."/>
            <person name="Cheng J.F."/>
            <person name="Lucas S."/>
            <person name="Chen F."/>
            <person name="Nolan M."/>
            <person name="Goodwin L."/>
            <person name="Han C."/>
            <person name="Pitluck S."/>
            <person name="Liolios K."/>
            <person name="Ivanova N."/>
            <person name="Mavromatis K."/>
            <person name="Ovchinnikova G."/>
            <person name="Chertkov O."/>
            <person name="Pati A."/>
            <person name="Chen A."/>
            <person name="Palaniappan K."/>
            <person name="Land M."/>
            <person name="Hauser L."/>
            <person name="Chang Y.J."/>
            <person name="Jeffries C.D."/>
            <person name="Saunders E."/>
            <person name="Brettin T."/>
            <person name="Detter J.C."/>
            <person name="Chain P."/>
            <person name="Eichinger K."/>
            <person name="Huber H."/>
            <person name="Spring S."/>
            <person name="Rohde M."/>
            <person name="Goker M."/>
            <person name="Wirth R."/>
            <person name="Woyke T."/>
            <person name="Bristow J."/>
            <person name="Eisen J.A."/>
            <person name="Markowitz V."/>
            <person name="Hugenholtz P."/>
            <person name="Kyrpides N.C."/>
            <person name="Klenk H.P."/>
        </authorList>
    </citation>
    <scope>NUCLEOTIDE SEQUENCE [LARGE SCALE GENOMIC DNA]</scope>
    <source>
        <strain evidence="6">DSM 5631 / JCM 9629 / NBRC 100127 / Av18</strain>
    </source>
</reference>
<dbReference type="EMBL" id="CP001857">
    <property type="protein sequence ID" value="ADB57824.1"/>
    <property type="molecule type" value="Genomic_DNA"/>
</dbReference>
<dbReference type="PANTHER" id="PTHR43366">
    <property type="entry name" value="PYRUVATE SYNTHASE SUBUNIT PORC"/>
    <property type="match status" value="1"/>
</dbReference>
<feature type="domain" description="Pyruvate/ketoisovalerate oxidoreductase catalytic" evidence="4">
    <location>
        <begin position="11"/>
        <end position="172"/>
    </location>
</feature>
<dbReference type="Proteomes" id="UP000001901">
    <property type="component" value="Chromosome"/>
</dbReference>
<dbReference type="STRING" id="572546.Arcpr_0761"/>
<evidence type="ECO:0000256" key="3">
    <source>
        <dbReference type="ARBA" id="ARBA00049357"/>
    </source>
</evidence>
<dbReference type="InterPro" id="IPR011894">
    <property type="entry name" value="PorC_KorC"/>
</dbReference>
<sequence length="180" mass="19619">MLKEGIILCFGGQGGVTAGRILALACVKDGLYAQAIPHFGAERRGALVKNYLRISDKPIRRHSSVKKGDFVVVFAERIFEIVDIHELLKDDGILILNSKKGFDGLRCYYVDASEIALSLNLVSAGWPIVNTAMAGATAKALGLTLDSVIESIKELFKGKLAEVNAKAVEIAYREVKEWNI</sequence>
<organism evidence="5 6">
    <name type="scientific">Archaeoglobus profundus (strain DSM 5631 / JCM 9629 / NBRC 100127 / Av18)</name>
    <dbReference type="NCBI Taxonomy" id="572546"/>
    <lineage>
        <taxon>Archaea</taxon>
        <taxon>Methanobacteriati</taxon>
        <taxon>Methanobacteriota</taxon>
        <taxon>Archaeoglobi</taxon>
        <taxon>Archaeoglobales</taxon>
        <taxon>Archaeoglobaceae</taxon>
        <taxon>Archaeoglobus</taxon>
    </lineage>
</organism>
<gene>
    <name evidence="5" type="ordered locus">Arcpr_0761</name>
</gene>
<dbReference type="PANTHER" id="PTHR43366:SF1">
    <property type="entry name" value="PYRUVATE SYNTHASE SUBUNIT PORC"/>
    <property type="match status" value="1"/>
</dbReference>
<dbReference type="Pfam" id="PF01558">
    <property type="entry name" value="POR"/>
    <property type="match status" value="1"/>
</dbReference>
<evidence type="ECO:0000313" key="5">
    <source>
        <dbReference type="EMBL" id="ADB57824.1"/>
    </source>
</evidence>
<dbReference type="RefSeq" id="WP_012940160.1">
    <property type="nucleotide sequence ID" value="NC_013741.1"/>
</dbReference>
<dbReference type="InterPro" id="IPR051626">
    <property type="entry name" value="Oxidoreductase_gamma_subunit"/>
</dbReference>
<comment type="catalytic activity">
    <reaction evidence="3">
        <text>2 oxidized [2Fe-2S]-[ferredoxin] + pyruvate + CoA = 2 reduced [2Fe-2S]-[ferredoxin] + acetyl-CoA + CO2 + H(+)</text>
        <dbReference type="Rhea" id="RHEA:12765"/>
        <dbReference type="Rhea" id="RHEA-COMP:10000"/>
        <dbReference type="Rhea" id="RHEA-COMP:10001"/>
        <dbReference type="ChEBI" id="CHEBI:15361"/>
        <dbReference type="ChEBI" id="CHEBI:15378"/>
        <dbReference type="ChEBI" id="CHEBI:16526"/>
        <dbReference type="ChEBI" id="CHEBI:33737"/>
        <dbReference type="ChEBI" id="CHEBI:33738"/>
        <dbReference type="ChEBI" id="CHEBI:57287"/>
        <dbReference type="ChEBI" id="CHEBI:57288"/>
        <dbReference type="EC" id="1.2.7.1"/>
    </reaction>
</comment>
<accession>D2RHP9</accession>
<dbReference type="GeneID" id="8739421"/>
<keyword evidence="6" id="KW-1185">Reference proteome</keyword>
<name>D2RHP9_ARCPA</name>
<dbReference type="HOGENOM" id="CLU_087284_2_0_2"/>
<dbReference type="GO" id="GO:0019164">
    <property type="term" value="F:pyruvate synthase activity"/>
    <property type="evidence" value="ECO:0007669"/>
    <property type="project" value="UniProtKB-EC"/>
</dbReference>
<evidence type="ECO:0000313" key="6">
    <source>
        <dbReference type="Proteomes" id="UP000001901"/>
    </source>
</evidence>
<keyword evidence="2" id="KW-0560">Oxidoreductase</keyword>
<keyword evidence="5" id="KW-0670">Pyruvate</keyword>
<dbReference type="KEGG" id="apo:Arcpr_0761"/>